<dbReference type="RefSeq" id="WP_323250174.1">
    <property type="nucleotide sequence ID" value="NZ_JAYFUL010000021.1"/>
</dbReference>
<comment type="caution">
    <text evidence="1">The sequence shown here is derived from an EMBL/GenBank/DDBJ whole genome shotgun (WGS) entry which is preliminary data.</text>
</comment>
<name>A0ABU5QPI8_9BACT</name>
<dbReference type="Proteomes" id="UP001304671">
    <property type="component" value="Unassembled WGS sequence"/>
</dbReference>
<organism evidence="1 2">
    <name type="scientific">Arcicella aquatica</name>
    <dbReference type="NCBI Taxonomy" id="217141"/>
    <lineage>
        <taxon>Bacteria</taxon>
        <taxon>Pseudomonadati</taxon>
        <taxon>Bacteroidota</taxon>
        <taxon>Cytophagia</taxon>
        <taxon>Cytophagales</taxon>
        <taxon>Flectobacillaceae</taxon>
        <taxon>Arcicella</taxon>
    </lineage>
</organism>
<proteinExistence type="predicted"/>
<gene>
    <name evidence="1" type="ORF">VB264_13545</name>
</gene>
<keyword evidence="2" id="KW-1185">Reference proteome</keyword>
<evidence type="ECO:0000313" key="1">
    <source>
        <dbReference type="EMBL" id="MEA5258815.1"/>
    </source>
</evidence>
<accession>A0ABU5QPI8</accession>
<sequence length="62" mass="7131">MTDELRDIITGIRKIAERNLIQTALDFLRESERASGKIKSSKLINKEDEVSDLILFANQNRL</sequence>
<protein>
    <submittedName>
        <fullName evidence="1">Uncharacterized protein</fullName>
    </submittedName>
</protein>
<reference evidence="1 2" key="1">
    <citation type="submission" date="2023-12" db="EMBL/GenBank/DDBJ databases">
        <title>Novel species of the genus Arcicella isolated from rivers.</title>
        <authorList>
            <person name="Lu H."/>
        </authorList>
    </citation>
    <scope>NUCLEOTIDE SEQUENCE [LARGE SCALE GENOMIC DNA]</scope>
    <source>
        <strain evidence="1 2">LMG 21963</strain>
    </source>
</reference>
<dbReference type="EMBL" id="JAYFUL010000021">
    <property type="protein sequence ID" value="MEA5258815.1"/>
    <property type="molecule type" value="Genomic_DNA"/>
</dbReference>
<evidence type="ECO:0000313" key="2">
    <source>
        <dbReference type="Proteomes" id="UP001304671"/>
    </source>
</evidence>